<protein>
    <submittedName>
        <fullName evidence="2">Uncharacterized protein</fullName>
    </submittedName>
</protein>
<sequence>MTPGALIDESPSYGQVQPTVPLKKLQSNDEKEIGKDSLTWTPEKNQFLLTQFKEQMMLGHASDGGLLALGWTELTNKLVFVGVS</sequence>
<dbReference type="Proteomes" id="UP000886653">
    <property type="component" value="Unassembled WGS sequence"/>
</dbReference>
<gene>
    <name evidence="2" type="ORF">CROQUDRAFT_95664</name>
</gene>
<feature type="region of interest" description="Disordered" evidence="1">
    <location>
        <begin position="1"/>
        <end position="30"/>
    </location>
</feature>
<organism evidence="2 3">
    <name type="scientific">Cronartium quercuum f. sp. fusiforme G11</name>
    <dbReference type="NCBI Taxonomy" id="708437"/>
    <lineage>
        <taxon>Eukaryota</taxon>
        <taxon>Fungi</taxon>
        <taxon>Dikarya</taxon>
        <taxon>Basidiomycota</taxon>
        <taxon>Pucciniomycotina</taxon>
        <taxon>Pucciniomycetes</taxon>
        <taxon>Pucciniales</taxon>
        <taxon>Coleosporiaceae</taxon>
        <taxon>Cronartium</taxon>
    </lineage>
</organism>
<keyword evidence="3" id="KW-1185">Reference proteome</keyword>
<proteinExistence type="predicted"/>
<dbReference type="EMBL" id="MU167306">
    <property type="protein sequence ID" value="KAG0143967.1"/>
    <property type="molecule type" value="Genomic_DNA"/>
</dbReference>
<name>A0A9P6NE74_9BASI</name>
<reference evidence="2" key="1">
    <citation type="submission" date="2013-11" db="EMBL/GenBank/DDBJ databases">
        <title>Genome sequence of the fusiform rust pathogen reveals effectors for host alternation and coevolution with pine.</title>
        <authorList>
            <consortium name="DOE Joint Genome Institute"/>
            <person name="Smith K."/>
            <person name="Pendleton A."/>
            <person name="Kubisiak T."/>
            <person name="Anderson C."/>
            <person name="Salamov A."/>
            <person name="Aerts A."/>
            <person name="Riley R."/>
            <person name="Clum A."/>
            <person name="Lindquist E."/>
            <person name="Ence D."/>
            <person name="Campbell M."/>
            <person name="Kronenberg Z."/>
            <person name="Feau N."/>
            <person name="Dhillon B."/>
            <person name="Hamelin R."/>
            <person name="Burleigh J."/>
            <person name="Smith J."/>
            <person name="Yandell M."/>
            <person name="Nelson C."/>
            <person name="Grigoriev I."/>
            <person name="Davis J."/>
        </authorList>
    </citation>
    <scope>NUCLEOTIDE SEQUENCE</scope>
    <source>
        <strain evidence="2">G11</strain>
    </source>
</reference>
<evidence type="ECO:0000313" key="2">
    <source>
        <dbReference type="EMBL" id="KAG0143967.1"/>
    </source>
</evidence>
<evidence type="ECO:0000256" key="1">
    <source>
        <dbReference type="SAM" id="MobiDB-lite"/>
    </source>
</evidence>
<comment type="caution">
    <text evidence="2">The sequence shown here is derived from an EMBL/GenBank/DDBJ whole genome shotgun (WGS) entry which is preliminary data.</text>
</comment>
<dbReference type="AlphaFoldDB" id="A0A9P6NE74"/>
<accession>A0A9P6NE74</accession>
<evidence type="ECO:0000313" key="3">
    <source>
        <dbReference type="Proteomes" id="UP000886653"/>
    </source>
</evidence>